<evidence type="ECO:0000313" key="3">
    <source>
        <dbReference type="Proteomes" id="UP000005801"/>
    </source>
</evidence>
<dbReference type="eggNOG" id="COG3899">
    <property type="taxonomic scope" value="Bacteria"/>
</dbReference>
<feature type="coiled-coil region" evidence="1">
    <location>
        <begin position="308"/>
        <end position="335"/>
    </location>
</feature>
<reference evidence="2 3" key="1">
    <citation type="submission" date="2007-06" db="EMBL/GenBank/DDBJ databases">
        <authorList>
            <person name="Shimkets L."/>
            <person name="Ferriera S."/>
            <person name="Johnson J."/>
            <person name="Kravitz S."/>
            <person name="Beeson K."/>
            <person name="Sutton G."/>
            <person name="Rogers Y.-H."/>
            <person name="Friedman R."/>
            <person name="Frazier M."/>
            <person name="Venter J.C."/>
        </authorList>
    </citation>
    <scope>NUCLEOTIDE SEQUENCE [LARGE SCALE GENOMIC DNA]</scope>
    <source>
        <strain evidence="2 3">SIR-1</strain>
    </source>
</reference>
<comment type="caution">
    <text evidence="2">The sequence shown here is derived from an EMBL/GenBank/DDBJ whole genome shotgun (WGS) entry which is preliminary data.</text>
</comment>
<dbReference type="RefSeq" id="WP_006969393.1">
    <property type="nucleotide sequence ID" value="NZ_ABCS01000003.1"/>
</dbReference>
<proteinExistence type="predicted"/>
<dbReference type="OrthoDB" id="5476445at2"/>
<keyword evidence="1" id="KW-0175">Coiled coil</keyword>
<dbReference type="AlphaFoldDB" id="A6FY44"/>
<protein>
    <submittedName>
        <fullName evidence="2">Uncharacterized protein</fullName>
    </submittedName>
</protein>
<name>A6FY44_9BACT</name>
<accession>A6FY44</accession>
<dbReference type="Proteomes" id="UP000005801">
    <property type="component" value="Unassembled WGS sequence"/>
</dbReference>
<sequence>MVGARDETADIHGEALGLALDGHGPIAVHVCDAPGLFVERFSELIDGREDGARLVASPCADDACFNALDKGVEVLVAWMAGDAELGASMSEALAAEAFDVESLTRVFPRFARLPVFAEAASPAPKLPGRTGREPHEQRLRGFRAFRRLLVLLGRERPIALHLRDLERADADSQALLEVLLADPVNPEGTGEGAALLWVLDYATEKGADESSEAEAVRESTPAWLAARRLADEGELIVLRGEGPAATPPAPEPPAAVALDDLDALVDAGFLALERLAFARGHDLLLAALERSASGREPSLSPSRRAEVLEGLAQALVELGERRRAARRKLDAAERHAALSKHERALALELDAAALLIADGRLADGWRVLEPLLVRLDVPIPGSSAEALLRANWRRGRLLMRRRELTAPGIREHASPQTRARLDALWFTATRLAVVSRALSDALRTYHLDLVLRHGDESDRARALAYEVAVENHIGAPFDRTARRLYEACAELCERTQDGVDEAWRQTASASNEFCMGRWHRCAAACEAADARLEEHEGVAWERSMVASYHWFALAWMGKFNRLRPMLATAAALAETRDEPFNLLEVYAGQPVLMWLADGKGELARDRAQAALARVSAPPGTHWPVASYRRQHYCDLVAHTHASLYAGDPSAAWAALLHQWRELEMAYFVSMRTVGLELRFARARAAMGLVEARRRGQLDEARLHAQPGGAGWDPARWTDARLLADARKHIDAIAKDPIACFAPAMAKLLDASYVNLEGDRARARVLLDEAVRGFSAVDMRLHRECARLALGTLIGGQEGEDVQAQAQAWMDAQGVVDARRLAASQVVGFGL</sequence>
<dbReference type="STRING" id="391625.PPSIR1_39570"/>
<keyword evidence="3" id="KW-1185">Reference proteome</keyword>
<dbReference type="EMBL" id="ABCS01000003">
    <property type="protein sequence ID" value="EDM81423.1"/>
    <property type="molecule type" value="Genomic_DNA"/>
</dbReference>
<organism evidence="2 3">
    <name type="scientific">Plesiocystis pacifica SIR-1</name>
    <dbReference type="NCBI Taxonomy" id="391625"/>
    <lineage>
        <taxon>Bacteria</taxon>
        <taxon>Pseudomonadati</taxon>
        <taxon>Myxococcota</taxon>
        <taxon>Polyangia</taxon>
        <taxon>Nannocystales</taxon>
        <taxon>Nannocystaceae</taxon>
        <taxon>Plesiocystis</taxon>
    </lineage>
</organism>
<evidence type="ECO:0000256" key="1">
    <source>
        <dbReference type="SAM" id="Coils"/>
    </source>
</evidence>
<gene>
    <name evidence="2" type="ORF">PPSIR1_39570</name>
</gene>
<evidence type="ECO:0000313" key="2">
    <source>
        <dbReference type="EMBL" id="EDM81423.1"/>
    </source>
</evidence>